<organism evidence="2 3">
    <name type="scientific">Phytophthora cactorum</name>
    <dbReference type="NCBI Taxonomy" id="29920"/>
    <lineage>
        <taxon>Eukaryota</taxon>
        <taxon>Sar</taxon>
        <taxon>Stramenopiles</taxon>
        <taxon>Oomycota</taxon>
        <taxon>Peronosporomycetes</taxon>
        <taxon>Peronosporales</taxon>
        <taxon>Peronosporaceae</taxon>
        <taxon>Phytophthora</taxon>
    </lineage>
</organism>
<dbReference type="AlphaFoldDB" id="A0A8T1TLJ7"/>
<dbReference type="OrthoDB" id="127348at2759"/>
<sequence>MNTTDLVFPSTDKLVCRWHVNRNVELEYEVSWSHALTDTHKLWKQVIKIVHDYIKYPEKQVGFSANRTRREHSSFQIGTSDMNLAGVAPTTHLLPGNSLSGEDNYTGSGDLEPFLPPHTGDLTG</sequence>
<name>A0A8T1TLJ7_9STRA</name>
<reference evidence="2" key="1">
    <citation type="submission" date="2021-01" db="EMBL/GenBank/DDBJ databases">
        <title>Phytophthora aleatoria, a newly-described species from Pinus radiata is distinct from Phytophthora cactorum isolates based on comparative genomics.</title>
        <authorList>
            <person name="Mcdougal R."/>
            <person name="Panda P."/>
            <person name="Williams N."/>
            <person name="Studholme D.J."/>
        </authorList>
    </citation>
    <scope>NUCLEOTIDE SEQUENCE</scope>
    <source>
        <strain evidence="2">NZFS 3830</strain>
    </source>
</reference>
<evidence type="ECO:0000256" key="1">
    <source>
        <dbReference type="SAM" id="MobiDB-lite"/>
    </source>
</evidence>
<feature type="compositionally biased region" description="Polar residues" evidence="1">
    <location>
        <begin position="97"/>
        <end position="107"/>
    </location>
</feature>
<accession>A0A8T1TLJ7</accession>
<dbReference type="EMBL" id="JAENGZ010003465">
    <property type="protein sequence ID" value="KAG6941554.1"/>
    <property type="molecule type" value="Genomic_DNA"/>
</dbReference>
<evidence type="ECO:0000313" key="3">
    <source>
        <dbReference type="Proteomes" id="UP000688947"/>
    </source>
</evidence>
<dbReference type="Proteomes" id="UP000688947">
    <property type="component" value="Unassembled WGS sequence"/>
</dbReference>
<feature type="region of interest" description="Disordered" evidence="1">
    <location>
        <begin position="95"/>
        <end position="124"/>
    </location>
</feature>
<protein>
    <submittedName>
        <fullName evidence="2">Uncharacterized protein</fullName>
    </submittedName>
</protein>
<proteinExistence type="predicted"/>
<gene>
    <name evidence="2" type="ORF">JG687_00019648</name>
</gene>
<evidence type="ECO:0000313" key="2">
    <source>
        <dbReference type="EMBL" id="KAG6941554.1"/>
    </source>
</evidence>
<comment type="caution">
    <text evidence="2">The sequence shown here is derived from an EMBL/GenBank/DDBJ whole genome shotgun (WGS) entry which is preliminary data.</text>
</comment>